<keyword evidence="8" id="KW-0206">Cytoskeleton</keyword>
<keyword evidence="6" id="KW-0498">Mitosis</keyword>
<feature type="coiled-coil region" evidence="10">
    <location>
        <begin position="47"/>
        <end position="74"/>
    </location>
</feature>
<comment type="subcellular location">
    <subcellularLocation>
        <location evidence="1">Cytoplasm</location>
        <location evidence="1">Cytoskeleton</location>
        <location evidence="1">Spindle</location>
    </subcellularLocation>
</comment>
<dbReference type="PANTHER" id="PTHR31570:SF1">
    <property type="entry name" value="HAUS AUGMIN-LIKE COMPLEX SUBUNIT 1"/>
    <property type="match status" value="1"/>
</dbReference>
<evidence type="ECO:0000313" key="11">
    <source>
        <dbReference type="Proteomes" id="UP000694888"/>
    </source>
</evidence>
<evidence type="ECO:0000256" key="3">
    <source>
        <dbReference type="ARBA" id="ARBA00022490"/>
    </source>
</evidence>
<evidence type="ECO:0000256" key="7">
    <source>
        <dbReference type="ARBA" id="ARBA00023054"/>
    </source>
</evidence>
<keyword evidence="3" id="KW-0963">Cytoplasm</keyword>
<protein>
    <submittedName>
        <fullName evidence="12">HAUS augmin-like complex subunit 1</fullName>
    </submittedName>
</protein>
<keyword evidence="7 10" id="KW-0175">Coiled coil</keyword>
<evidence type="ECO:0000256" key="9">
    <source>
        <dbReference type="ARBA" id="ARBA00023306"/>
    </source>
</evidence>
<dbReference type="Pfam" id="PF25762">
    <property type="entry name" value="HAUS1"/>
    <property type="match status" value="1"/>
</dbReference>
<feature type="coiled-coil region" evidence="10">
    <location>
        <begin position="117"/>
        <end position="144"/>
    </location>
</feature>
<keyword evidence="9" id="KW-0131">Cell cycle</keyword>
<feature type="coiled-coil region" evidence="10">
    <location>
        <begin position="213"/>
        <end position="271"/>
    </location>
</feature>
<evidence type="ECO:0000256" key="4">
    <source>
        <dbReference type="ARBA" id="ARBA00022618"/>
    </source>
</evidence>
<reference evidence="12" key="1">
    <citation type="submission" date="2025-08" db="UniProtKB">
        <authorList>
            <consortium name="RefSeq"/>
        </authorList>
    </citation>
    <scope>IDENTIFICATION</scope>
</reference>
<dbReference type="Proteomes" id="UP000694888">
    <property type="component" value="Unplaced"/>
</dbReference>
<proteinExistence type="inferred from homology"/>
<comment type="similarity">
    <text evidence="2">Belongs to the HAUS1 family.</text>
</comment>
<dbReference type="InterPro" id="IPR026243">
    <property type="entry name" value="HAUS1"/>
</dbReference>
<sequence>MDIGLKRQQVSLWLEQLYGDEVVPEFELNADTISHLYQLSTLCKKNDKNVQLLIDDLQQKCEEYNAEAQRLAAVLGRLSLGQEQFSQSGSSSLLTLAKLGGSLHVKDASETSYFLALQELDAELDRVEEQRREEAKRLKQLTEKSHTAMVKVNSLCKAFELVRQRTAMEVPLIEKRRNDTLFFKKKTKAYAIDLAKLQTNQDKIDPSVTHDKLVEESERLQKMKADLAPLKEELQSYLCLPPDLSETKILIEQKKRELNQLEKEFAKSVDVNFT</sequence>
<accession>A0ABM0K888</accession>
<evidence type="ECO:0000256" key="1">
    <source>
        <dbReference type="ARBA" id="ARBA00004186"/>
    </source>
</evidence>
<evidence type="ECO:0000256" key="10">
    <source>
        <dbReference type="SAM" id="Coils"/>
    </source>
</evidence>
<organism evidence="11 12">
    <name type="scientific">Aplysia californica</name>
    <name type="common">California sea hare</name>
    <dbReference type="NCBI Taxonomy" id="6500"/>
    <lineage>
        <taxon>Eukaryota</taxon>
        <taxon>Metazoa</taxon>
        <taxon>Spiralia</taxon>
        <taxon>Lophotrochozoa</taxon>
        <taxon>Mollusca</taxon>
        <taxon>Gastropoda</taxon>
        <taxon>Heterobranchia</taxon>
        <taxon>Euthyneura</taxon>
        <taxon>Tectipleura</taxon>
        <taxon>Aplysiida</taxon>
        <taxon>Aplysioidea</taxon>
        <taxon>Aplysiidae</taxon>
        <taxon>Aplysia</taxon>
    </lineage>
</organism>
<evidence type="ECO:0000256" key="5">
    <source>
        <dbReference type="ARBA" id="ARBA00022701"/>
    </source>
</evidence>
<dbReference type="PANTHER" id="PTHR31570">
    <property type="entry name" value="HAUS AUGMIN-LIKE COMPLEX SUBUNIT 1"/>
    <property type="match status" value="1"/>
</dbReference>
<keyword evidence="4" id="KW-0132">Cell division</keyword>
<evidence type="ECO:0000256" key="8">
    <source>
        <dbReference type="ARBA" id="ARBA00023212"/>
    </source>
</evidence>
<keyword evidence="5" id="KW-0493">Microtubule</keyword>
<keyword evidence="11" id="KW-1185">Reference proteome</keyword>
<dbReference type="GeneID" id="101846391"/>
<evidence type="ECO:0000256" key="2">
    <source>
        <dbReference type="ARBA" id="ARBA00005479"/>
    </source>
</evidence>
<dbReference type="PRINTS" id="PR02087">
    <property type="entry name" value="HAUSAUGMINL1"/>
</dbReference>
<evidence type="ECO:0000313" key="12">
    <source>
        <dbReference type="RefSeq" id="XP_005111125.1"/>
    </source>
</evidence>
<dbReference type="RefSeq" id="XP_005111125.1">
    <property type="nucleotide sequence ID" value="XM_005111068.3"/>
</dbReference>
<gene>
    <name evidence="12" type="primary">LOC101846391</name>
</gene>
<evidence type="ECO:0000256" key="6">
    <source>
        <dbReference type="ARBA" id="ARBA00022776"/>
    </source>
</evidence>
<name>A0ABM0K888_APLCA</name>